<evidence type="ECO:0000313" key="2">
    <source>
        <dbReference type="EMBL" id="AAC95567.1"/>
    </source>
</evidence>
<sequence length="160" mass="18478">MTSEASLFLQTPQRLFCGFKKCHLTSDQLQTHTWLGSIESGLSILLCTKCNLSVCDVFETLLPLYFENRHNAKFWLVPKIFLTSLPQKPHIPSDCISPTLFFFTTEGPVCWHQKQNVPININYGEYLHRALLVFEKVPNVTIDKEICNRVEGWKNILHLL</sequence>
<organism evidence="3">
    <name type="scientific">Ateline herpesvirus 3</name>
    <name type="common">AtHV-3</name>
    <name type="synonym">Herpesvirus ateles</name>
    <dbReference type="NCBI Taxonomy" id="85618"/>
    <lineage>
        <taxon>Viruses</taxon>
        <taxon>Duplodnaviria</taxon>
        <taxon>Heunggongvirae</taxon>
        <taxon>Peploviricota</taxon>
        <taxon>Herviviricetes</taxon>
        <taxon>Herpesvirales</taxon>
        <taxon>Orthoherpesviridae</taxon>
        <taxon>Gammaherpesvirinae</taxon>
        <taxon>Rhadinovirus</taxon>
        <taxon>Rhadinovirus atelinegamma3</taxon>
    </lineage>
</organism>
<dbReference type="Pfam" id="PF05774">
    <property type="entry name" value="Herpes_heli_pri"/>
    <property type="match status" value="1"/>
</dbReference>
<dbReference type="PIR" id="T42956">
    <property type="entry name" value="T42956"/>
</dbReference>
<proteinExistence type="predicted"/>
<dbReference type="KEGG" id="vg:1450425"/>
<dbReference type="InterPro" id="IPR008650">
    <property type="entry name" value="Helicase-primas_cplx_Herpesvir"/>
</dbReference>
<feature type="domain" description="Herpesvirus helicase-primase complex component" evidence="1">
    <location>
        <begin position="34"/>
        <end position="160"/>
    </location>
</feature>
<dbReference type="OrthoDB" id="26523at10239"/>
<dbReference type="RefSeq" id="NP_048014.1">
    <property type="nucleotide sequence ID" value="NC_001987.1"/>
</dbReference>
<dbReference type="EMBL" id="AF083424">
    <property type="protein sequence ID" value="AAC95567.1"/>
    <property type="molecule type" value="Genomic_DNA"/>
</dbReference>
<accession>Q9YTM4</accession>
<name>Q9YTM4_ATHV3</name>
<evidence type="ECO:0000313" key="3">
    <source>
        <dbReference type="Proteomes" id="UP000008287"/>
    </source>
</evidence>
<organismHost>
    <name type="scientific">Ateles</name>
    <dbReference type="NCBI Taxonomy" id="9506"/>
</organismHost>
<protein>
    <submittedName>
        <fullName evidence="2">Orf 41</fullName>
    </submittedName>
</protein>
<dbReference type="GeneID" id="1450425"/>
<dbReference type="Proteomes" id="UP000008287">
    <property type="component" value="Segment"/>
</dbReference>
<reference evidence="2 3" key="1">
    <citation type="journal article" date="2000" name="J. Virol.">
        <title>Primary structure of the Herpesvirus ateles genome.</title>
        <authorList>
            <person name="Albrecht J.C."/>
        </authorList>
    </citation>
    <scope>NUCLEOTIDE SEQUENCE [LARGE SCALE GENOMIC DNA]</scope>
    <source>
        <strain evidence="2">73</strain>
    </source>
</reference>
<keyword evidence="3" id="KW-1185">Reference proteome</keyword>
<evidence type="ECO:0000259" key="1">
    <source>
        <dbReference type="Pfam" id="PF05774"/>
    </source>
</evidence>